<dbReference type="Proteomes" id="UP000292957">
    <property type="component" value="Unassembled WGS sequence"/>
</dbReference>
<name>A0A4Q9MLH3_9APHY</name>
<gene>
    <name evidence="1" type="ORF">BD311DRAFT_758612</name>
</gene>
<accession>A0A4Q9MLH3</accession>
<sequence>MYFAATAIFSLNTSTIAEVRELVPTRECVQRKLDLEPEEERARLTRIVMDLAMVSGLWAYLGKAVPGAVVCAERVSTLSLGSKYWLRARDRIR</sequence>
<protein>
    <submittedName>
        <fullName evidence="1">Uncharacterized protein</fullName>
    </submittedName>
</protein>
<dbReference type="EMBL" id="ML143422">
    <property type="protein sequence ID" value="TBU28419.1"/>
    <property type="molecule type" value="Genomic_DNA"/>
</dbReference>
<proteinExistence type="predicted"/>
<evidence type="ECO:0000313" key="1">
    <source>
        <dbReference type="EMBL" id="TBU28419.1"/>
    </source>
</evidence>
<organism evidence="1">
    <name type="scientific">Dichomitus squalens</name>
    <dbReference type="NCBI Taxonomy" id="114155"/>
    <lineage>
        <taxon>Eukaryota</taxon>
        <taxon>Fungi</taxon>
        <taxon>Dikarya</taxon>
        <taxon>Basidiomycota</taxon>
        <taxon>Agaricomycotina</taxon>
        <taxon>Agaricomycetes</taxon>
        <taxon>Polyporales</taxon>
        <taxon>Polyporaceae</taxon>
        <taxon>Dichomitus</taxon>
    </lineage>
</organism>
<reference evidence="1" key="1">
    <citation type="submission" date="2019-01" db="EMBL/GenBank/DDBJ databases">
        <title>Draft genome sequences of three monokaryotic isolates of the white-rot basidiomycete fungus Dichomitus squalens.</title>
        <authorList>
            <consortium name="DOE Joint Genome Institute"/>
            <person name="Lopez S.C."/>
            <person name="Andreopoulos B."/>
            <person name="Pangilinan J."/>
            <person name="Lipzen A."/>
            <person name="Riley R."/>
            <person name="Ahrendt S."/>
            <person name="Ng V."/>
            <person name="Barry K."/>
            <person name="Daum C."/>
            <person name="Grigoriev I.V."/>
            <person name="Hilden K.S."/>
            <person name="Makela M.R."/>
            <person name="de Vries R.P."/>
        </authorList>
    </citation>
    <scope>NUCLEOTIDE SEQUENCE [LARGE SCALE GENOMIC DNA]</scope>
    <source>
        <strain evidence="1">OM18370.1</strain>
    </source>
</reference>
<dbReference type="AlphaFoldDB" id="A0A4Q9MLH3"/>
<dbReference type="OrthoDB" id="2392789at2759"/>